<dbReference type="NCBIfam" id="TIGR00636">
    <property type="entry name" value="PduO_Nterm"/>
    <property type="match status" value="1"/>
</dbReference>
<dbReference type="InterPro" id="IPR036451">
    <property type="entry name" value="CblAdoTrfase-like_sf"/>
</dbReference>
<comment type="catalytic activity">
    <reaction evidence="4">
        <text>2 cob(II)alamin + reduced [electron-transfer flavoprotein] + 2 ATP = 2 adenosylcob(III)alamin + 2 triphosphate + oxidized [electron-transfer flavoprotein] + 3 H(+)</text>
        <dbReference type="Rhea" id="RHEA:28671"/>
        <dbReference type="Rhea" id="RHEA-COMP:10685"/>
        <dbReference type="Rhea" id="RHEA-COMP:10686"/>
        <dbReference type="ChEBI" id="CHEBI:15378"/>
        <dbReference type="ChEBI" id="CHEBI:16304"/>
        <dbReference type="ChEBI" id="CHEBI:18036"/>
        <dbReference type="ChEBI" id="CHEBI:18408"/>
        <dbReference type="ChEBI" id="CHEBI:30616"/>
        <dbReference type="ChEBI" id="CHEBI:57692"/>
        <dbReference type="ChEBI" id="CHEBI:58307"/>
        <dbReference type="EC" id="2.5.1.17"/>
    </reaction>
</comment>
<dbReference type="Proteomes" id="UP000256561">
    <property type="component" value="Unassembled WGS sequence"/>
</dbReference>
<evidence type="ECO:0000256" key="2">
    <source>
        <dbReference type="ARBA" id="ARBA00022741"/>
    </source>
</evidence>
<dbReference type="EC" id="2.5.1.17" evidence="4"/>
<keyword evidence="7" id="KW-1185">Reference proteome</keyword>
<dbReference type="RefSeq" id="WP_115592389.1">
    <property type="nucleotide sequence ID" value="NZ_QRHA01000003.1"/>
</dbReference>
<dbReference type="PANTHER" id="PTHR12213">
    <property type="entry name" value="CORRINOID ADENOSYLTRANSFERASE"/>
    <property type="match status" value="1"/>
</dbReference>
<dbReference type="GO" id="GO:0008817">
    <property type="term" value="F:corrinoid adenosyltransferase activity"/>
    <property type="evidence" value="ECO:0007669"/>
    <property type="project" value="UniProtKB-UniRule"/>
</dbReference>
<evidence type="ECO:0000313" key="6">
    <source>
        <dbReference type="EMBL" id="RDV27487.1"/>
    </source>
</evidence>
<dbReference type="AlphaFoldDB" id="A0A3D8MB95"/>
<reference evidence="7" key="1">
    <citation type="submission" date="2018-08" db="EMBL/GenBank/DDBJ databases">
        <authorList>
            <person name="Zhang J."/>
            <person name="Du Z.-J."/>
        </authorList>
    </citation>
    <scope>NUCLEOTIDE SEQUENCE [LARGE SCALE GENOMIC DNA]</scope>
    <source>
        <strain evidence="7">KCTC 52655</strain>
    </source>
</reference>
<comment type="pathway">
    <text evidence="4">Cofactor biosynthesis; adenosylcobalamin biosynthesis; adenosylcobalamin from cob(II)yrinate a,c-diamide: step 2/7.</text>
</comment>
<dbReference type="SUPFAM" id="SSF89028">
    <property type="entry name" value="Cobalamin adenosyltransferase-like"/>
    <property type="match status" value="1"/>
</dbReference>
<dbReference type="PANTHER" id="PTHR12213:SF0">
    <property type="entry name" value="CORRINOID ADENOSYLTRANSFERASE MMAB"/>
    <property type="match status" value="1"/>
</dbReference>
<protein>
    <recommendedName>
        <fullName evidence="4">Corrinoid adenosyltransferase</fullName>
        <ecNumber evidence="4">2.5.1.17</ecNumber>
    </recommendedName>
    <alternativeName>
        <fullName evidence="4">Cob(II)alamin adenosyltransferase</fullName>
    </alternativeName>
    <alternativeName>
        <fullName evidence="4">Cob(II)yrinic acid a,c-diamide adenosyltransferase</fullName>
    </alternativeName>
    <alternativeName>
        <fullName evidence="4">Cobinamide/cobalamin adenosyltransferase</fullName>
    </alternativeName>
</protein>
<dbReference type="EMBL" id="QRHA01000003">
    <property type="protein sequence ID" value="RDV27487.1"/>
    <property type="molecule type" value="Genomic_DNA"/>
</dbReference>
<evidence type="ECO:0000256" key="4">
    <source>
        <dbReference type="RuleBase" id="RU366026"/>
    </source>
</evidence>
<evidence type="ECO:0000259" key="5">
    <source>
        <dbReference type="Pfam" id="PF01923"/>
    </source>
</evidence>
<accession>A0A3D8MB95</accession>
<keyword evidence="4" id="KW-0169">Cobalamin biosynthesis</keyword>
<keyword evidence="2 4" id="KW-0547">Nucleotide-binding</keyword>
<dbReference type="GO" id="GO:0005524">
    <property type="term" value="F:ATP binding"/>
    <property type="evidence" value="ECO:0007669"/>
    <property type="project" value="UniProtKB-UniRule"/>
</dbReference>
<feature type="domain" description="Cobalamin adenosyltransferase-like" evidence="5">
    <location>
        <begin position="3"/>
        <end position="158"/>
    </location>
</feature>
<evidence type="ECO:0000256" key="1">
    <source>
        <dbReference type="ARBA" id="ARBA00022679"/>
    </source>
</evidence>
<name>A0A3D8MB95_9ALTE</name>
<dbReference type="GO" id="GO:0009236">
    <property type="term" value="P:cobalamin biosynthetic process"/>
    <property type="evidence" value="ECO:0007669"/>
    <property type="project" value="UniProtKB-UniRule"/>
</dbReference>
<dbReference type="Pfam" id="PF01923">
    <property type="entry name" value="Cob_adeno_trans"/>
    <property type="match status" value="1"/>
</dbReference>
<dbReference type="InterPro" id="IPR016030">
    <property type="entry name" value="CblAdoTrfase-like"/>
</dbReference>
<evidence type="ECO:0000256" key="3">
    <source>
        <dbReference type="ARBA" id="ARBA00022840"/>
    </source>
</evidence>
<proteinExistence type="inferred from homology"/>
<dbReference type="InterPro" id="IPR029499">
    <property type="entry name" value="PduO-typ"/>
</dbReference>
<keyword evidence="3 4" id="KW-0067">ATP-binding</keyword>
<evidence type="ECO:0000313" key="7">
    <source>
        <dbReference type="Proteomes" id="UP000256561"/>
    </source>
</evidence>
<gene>
    <name evidence="6" type="ORF">DXV75_05515</name>
</gene>
<comment type="catalytic activity">
    <reaction evidence="4">
        <text>2 cob(II)yrinate a,c diamide + reduced [electron-transfer flavoprotein] + 2 ATP = 2 adenosylcob(III)yrinate a,c-diamide + 2 triphosphate + oxidized [electron-transfer flavoprotein] + 3 H(+)</text>
        <dbReference type="Rhea" id="RHEA:11528"/>
        <dbReference type="Rhea" id="RHEA-COMP:10685"/>
        <dbReference type="Rhea" id="RHEA-COMP:10686"/>
        <dbReference type="ChEBI" id="CHEBI:15378"/>
        <dbReference type="ChEBI" id="CHEBI:18036"/>
        <dbReference type="ChEBI" id="CHEBI:30616"/>
        <dbReference type="ChEBI" id="CHEBI:57692"/>
        <dbReference type="ChEBI" id="CHEBI:58307"/>
        <dbReference type="ChEBI" id="CHEBI:58503"/>
        <dbReference type="ChEBI" id="CHEBI:58537"/>
        <dbReference type="EC" id="2.5.1.17"/>
    </reaction>
</comment>
<sequence>MKVYTRTGDGGSTQVFASEPLRMDKDDAVLECYGCLDELNCQIGLLACQANEFKAELEVCQQRLFQVGFAISAHTQLSQADVDELEMRIDALTEKLPVQNHFILPGGCQPASQAHLCRAVCRRAERNLVTVSRNYPVPGIVLAYVNRLSDYFFVLARALNHASGVMDVKV</sequence>
<keyword evidence="1 4" id="KW-0808">Transferase</keyword>
<comment type="caution">
    <text evidence="6">The sequence shown here is derived from an EMBL/GenBank/DDBJ whole genome shotgun (WGS) entry which is preliminary data.</text>
</comment>
<comment type="similarity">
    <text evidence="4">Belongs to the Cob(I)alamin adenosyltransferase family.</text>
</comment>
<dbReference type="OrthoDB" id="9778896at2"/>
<dbReference type="Gene3D" id="1.20.1200.10">
    <property type="entry name" value="Cobalamin adenosyltransferase-like"/>
    <property type="match status" value="1"/>
</dbReference>
<organism evidence="6 7">
    <name type="scientific">Alteromonas aestuariivivens</name>
    <dbReference type="NCBI Taxonomy" id="1938339"/>
    <lineage>
        <taxon>Bacteria</taxon>
        <taxon>Pseudomonadati</taxon>
        <taxon>Pseudomonadota</taxon>
        <taxon>Gammaproteobacteria</taxon>
        <taxon>Alteromonadales</taxon>
        <taxon>Alteromonadaceae</taxon>
        <taxon>Alteromonas/Salinimonas group</taxon>
        <taxon>Alteromonas</taxon>
    </lineage>
</organism>
<dbReference type="UniPathway" id="UPA00148">
    <property type="reaction ID" value="UER00233"/>
</dbReference>